<proteinExistence type="predicted"/>
<organism evidence="8 9">
    <name type="scientific">Galactobacter caseinivorans</name>
    <dbReference type="NCBI Taxonomy" id="2676123"/>
    <lineage>
        <taxon>Bacteria</taxon>
        <taxon>Bacillati</taxon>
        <taxon>Actinomycetota</taxon>
        <taxon>Actinomycetes</taxon>
        <taxon>Micrococcales</taxon>
        <taxon>Micrococcaceae</taxon>
        <taxon>Galactobacter</taxon>
    </lineage>
</organism>
<keyword evidence="9" id="KW-1185">Reference proteome</keyword>
<feature type="transmembrane region" description="Helical" evidence="6">
    <location>
        <begin position="288"/>
        <end position="311"/>
    </location>
</feature>
<feature type="domain" description="ABC-2 type transporter transmembrane" evidence="7">
    <location>
        <begin position="48"/>
        <end position="386"/>
    </location>
</feature>
<keyword evidence="2 6" id="KW-0812">Transmembrane</keyword>
<evidence type="ECO:0000256" key="1">
    <source>
        <dbReference type="ARBA" id="ARBA00004141"/>
    </source>
</evidence>
<evidence type="ECO:0000256" key="3">
    <source>
        <dbReference type="ARBA" id="ARBA00022989"/>
    </source>
</evidence>
<dbReference type="Proteomes" id="UP000273119">
    <property type="component" value="Unassembled WGS sequence"/>
</dbReference>
<feature type="transmembrane region" description="Helical" evidence="6">
    <location>
        <begin position="243"/>
        <end position="268"/>
    </location>
</feature>
<evidence type="ECO:0000313" key="9">
    <source>
        <dbReference type="Proteomes" id="UP000273119"/>
    </source>
</evidence>
<feature type="region of interest" description="Disordered" evidence="5">
    <location>
        <begin position="1"/>
        <end position="31"/>
    </location>
</feature>
<keyword evidence="4 6" id="KW-0472">Membrane</keyword>
<dbReference type="AlphaFoldDB" id="A0A496PI65"/>
<sequence length="414" mass="43194">MSTQTQPSAQPQDGRPAGHAPSGKDTSKPRPPWLIVMLHQISITVRRKAFVISTLVTVLVIVGGVIGFGVLSSKVDKLSVAVTSQNGVAVVQAAQLSGEASDAKVELSGTVSQNPVESVRNGETDLALTQEGEGWKLTARDSTPTTALALLSQAVEQATVQQKSGAGGTAWSELIKGSTLTPVLLEGDAERNGMASAVGYVFAMMFYLAAILFGMPLATSVLQEKASRVVEILAATIPLRQLLAGKIAASTVLAVFQIALYIGAGLLALSFSPADLGFTGVIVSTAGWFLVFFLAGFLILAAIYASIGAMAHRAEDLSSSSMPVIFVLILSLFAGMGATGNVLVASSFVPIISSVTMPVRMLQSDVPLWQTLVSLALSLLTAYLLIRLGGKVFRLSVLHTSGALNWKSALALKD</sequence>
<protein>
    <submittedName>
        <fullName evidence="8">ABC transporter permease</fullName>
    </submittedName>
</protein>
<feature type="compositionally biased region" description="Polar residues" evidence="5">
    <location>
        <begin position="1"/>
        <end position="11"/>
    </location>
</feature>
<dbReference type="InterPro" id="IPR013525">
    <property type="entry name" value="ABC2_TM"/>
</dbReference>
<evidence type="ECO:0000256" key="5">
    <source>
        <dbReference type="SAM" id="MobiDB-lite"/>
    </source>
</evidence>
<reference evidence="8 9" key="1">
    <citation type="submission" date="2018-07" db="EMBL/GenBank/DDBJ databases">
        <title>Arthrobacter sp. nov., isolated from raw cow's milk with high bacterial count.</title>
        <authorList>
            <person name="Hahne J."/>
            <person name="Isele D."/>
            <person name="Lipski A."/>
        </authorList>
    </citation>
    <scope>NUCLEOTIDE SEQUENCE [LARGE SCALE GENOMIC DNA]</scope>
    <source>
        <strain evidence="8 9">JZ R-183</strain>
    </source>
</reference>
<evidence type="ECO:0000256" key="4">
    <source>
        <dbReference type="ARBA" id="ARBA00023136"/>
    </source>
</evidence>
<dbReference type="GO" id="GO:0140359">
    <property type="term" value="F:ABC-type transporter activity"/>
    <property type="evidence" value="ECO:0007669"/>
    <property type="project" value="InterPro"/>
</dbReference>
<evidence type="ECO:0000256" key="6">
    <source>
        <dbReference type="SAM" id="Phobius"/>
    </source>
</evidence>
<feature type="transmembrane region" description="Helical" evidence="6">
    <location>
        <begin position="323"/>
        <end position="348"/>
    </location>
</feature>
<keyword evidence="3 6" id="KW-1133">Transmembrane helix</keyword>
<dbReference type="GO" id="GO:0016020">
    <property type="term" value="C:membrane"/>
    <property type="evidence" value="ECO:0007669"/>
    <property type="project" value="UniProtKB-SubCell"/>
</dbReference>
<evidence type="ECO:0000256" key="2">
    <source>
        <dbReference type="ARBA" id="ARBA00022692"/>
    </source>
</evidence>
<accession>A0A496PI65</accession>
<feature type="transmembrane region" description="Helical" evidence="6">
    <location>
        <begin position="49"/>
        <end position="71"/>
    </location>
</feature>
<feature type="transmembrane region" description="Helical" evidence="6">
    <location>
        <begin position="197"/>
        <end position="222"/>
    </location>
</feature>
<dbReference type="Pfam" id="PF12698">
    <property type="entry name" value="ABC2_membrane_3"/>
    <property type="match status" value="1"/>
</dbReference>
<comment type="subcellular location">
    <subcellularLocation>
        <location evidence="1">Membrane</location>
        <topology evidence="1">Multi-pass membrane protein</topology>
    </subcellularLocation>
</comment>
<dbReference type="RefSeq" id="WP_121485354.1">
    <property type="nucleotide sequence ID" value="NZ_QQXL01000005.1"/>
</dbReference>
<dbReference type="EMBL" id="QQXL01000005">
    <property type="protein sequence ID" value="RKW70165.1"/>
    <property type="molecule type" value="Genomic_DNA"/>
</dbReference>
<name>A0A496PI65_9MICC</name>
<gene>
    <name evidence="8" type="ORF">DWQ67_09480</name>
</gene>
<evidence type="ECO:0000259" key="7">
    <source>
        <dbReference type="Pfam" id="PF12698"/>
    </source>
</evidence>
<feature type="transmembrane region" description="Helical" evidence="6">
    <location>
        <begin position="368"/>
        <end position="386"/>
    </location>
</feature>
<comment type="caution">
    <text evidence="8">The sequence shown here is derived from an EMBL/GenBank/DDBJ whole genome shotgun (WGS) entry which is preliminary data.</text>
</comment>
<evidence type="ECO:0000313" key="8">
    <source>
        <dbReference type="EMBL" id="RKW70165.1"/>
    </source>
</evidence>